<feature type="compositionally biased region" description="Low complexity" evidence="1">
    <location>
        <begin position="350"/>
        <end position="365"/>
    </location>
</feature>
<evidence type="ECO:0000259" key="2">
    <source>
        <dbReference type="Pfam" id="PF20243"/>
    </source>
</evidence>
<dbReference type="Proteomes" id="UP000264071">
    <property type="component" value="Unassembled WGS sequence"/>
</dbReference>
<sequence length="371" mass="38723">MLGHRAQDRRSLTVPPFALWFVGRASPRAPDTSWGVGRPMSPGDHTAARLRAFHSEAFMSVVALAAAMLLATTPAVPSAPAADSLIPITIRLQATVGDTPFSCGKEYPGIGTSGATITASDFRFYVHNVRLVTARGDTVRAAMAPRSPWQDREIALLDFENGTATCANGTPETNPQITVLAPAGEYQGVAFTVGVPFARNHSDMATQGPPLSLSRLFWSWNAGYKFLRVDMRATRPDSAATAWVIHLGSTGCTGAAGAKAPTSCSHGNRPEIALSGFNPARDVIVADLAALLSRSDVRRNQPQTAMGCMAAPNDADCGGLFASLNLPHPNATGADTPKFFRVVRGTATGAANSAGSGPNGTVNGIVNGGTR</sequence>
<comment type="caution">
    <text evidence="3">The sequence shown here is derived from an EMBL/GenBank/DDBJ whole genome shotgun (WGS) entry which is preliminary data.</text>
</comment>
<feature type="domain" description="Copper-binding protein MbnP-like" evidence="2">
    <location>
        <begin position="87"/>
        <end position="305"/>
    </location>
</feature>
<dbReference type="InterPro" id="IPR023977">
    <property type="entry name" value="MbnP-like"/>
</dbReference>
<protein>
    <submittedName>
        <fullName evidence="3">Metallo-mystery pair system four-Cys motif protein</fullName>
    </submittedName>
</protein>
<evidence type="ECO:0000313" key="4">
    <source>
        <dbReference type="Proteomes" id="UP000264071"/>
    </source>
</evidence>
<name>A0A3D4VAJ4_9BACT</name>
<accession>A0A3D4VAJ4</accession>
<dbReference type="EMBL" id="DPIY01000010">
    <property type="protein sequence ID" value="HCT58121.1"/>
    <property type="molecule type" value="Genomic_DNA"/>
</dbReference>
<reference evidence="3 4" key="1">
    <citation type="journal article" date="2018" name="Nat. Biotechnol.">
        <title>A standardized bacterial taxonomy based on genome phylogeny substantially revises the tree of life.</title>
        <authorList>
            <person name="Parks D.H."/>
            <person name="Chuvochina M."/>
            <person name="Waite D.W."/>
            <person name="Rinke C."/>
            <person name="Skarshewski A."/>
            <person name="Chaumeil P.A."/>
            <person name="Hugenholtz P."/>
        </authorList>
    </citation>
    <scope>NUCLEOTIDE SEQUENCE [LARGE SCALE GENOMIC DNA]</scope>
    <source>
        <strain evidence="3">UBA8844</strain>
    </source>
</reference>
<dbReference type="AlphaFoldDB" id="A0A3D4VAJ4"/>
<evidence type="ECO:0000256" key="1">
    <source>
        <dbReference type="SAM" id="MobiDB-lite"/>
    </source>
</evidence>
<gene>
    <name evidence="3" type="ORF">DGD08_13030</name>
</gene>
<evidence type="ECO:0000313" key="3">
    <source>
        <dbReference type="EMBL" id="HCT58121.1"/>
    </source>
</evidence>
<dbReference type="InterPro" id="IPR046863">
    <property type="entry name" value="MbnP-like_dom"/>
</dbReference>
<organism evidence="3 4">
    <name type="scientific">Gemmatimonas aurantiaca</name>
    <dbReference type="NCBI Taxonomy" id="173480"/>
    <lineage>
        <taxon>Bacteria</taxon>
        <taxon>Pseudomonadati</taxon>
        <taxon>Gemmatimonadota</taxon>
        <taxon>Gemmatimonadia</taxon>
        <taxon>Gemmatimonadales</taxon>
        <taxon>Gemmatimonadaceae</taxon>
        <taxon>Gemmatimonas</taxon>
    </lineage>
</organism>
<dbReference type="NCBIfam" id="TIGR04052">
    <property type="entry name" value="MbnP_like_WxW"/>
    <property type="match status" value="1"/>
</dbReference>
<feature type="region of interest" description="Disordered" evidence="1">
    <location>
        <begin position="350"/>
        <end position="371"/>
    </location>
</feature>
<dbReference type="Pfam" id="PF20243">
    <property type="entry name" value="MbnP"/>
    <property type="match status" value="1"/>
</dbReference>
<proteinExistence type="predicted"/>